<feature type="transmembrane region" description="Helical" evidence="1">
    <location>
        <begin position="180"/>
        <end position="201"/>
    </location>
</feature>
<comment type="caution">
    <text evidence="2">The sequence shown here is derived from an EMBL/GenBank/DDBJ whole genome shotgun (WGS) entry which is preliminary data.</text>
</comment>
<dbReference type="Proteomes" id="UP000295192">
    <property type="component" value="Unassembled WGS sequence"/>
</dbReference>
<reference evidence="2 3" key="1">
    <citation type="journal article" date="2019" name="J. Hered.">
        <title>An Improved Genome Assembly for Drosophila navojoa, the Basal Species in the mojavensis Cluster.</title>
        <authorList>
            <person name="Vanderlinde T."/>
            <person name="Dupim E.G."/>
            <person name="Nazario-Yepiz N.O."/>
            <person name="Carvalho A.B."/>
        </authorList>
    </citation>
    <scope>NUCLEOTIDE SEQUENCE [LARGE SCALE GENOMIC DNA]</scope>
    <source>
        <strain evidence="2">Navoj_Jal97</strain>
        <tissue evidence="2">Whole organism</tissue>
    </source>
</reference>
<feature type="transmembrane region" description="Helical" evidence="1">
    <location>
        <begin position="104"/>
        <end position="124"/>
    </location>
</feature>
<sequence length="219" mass="24653">MEFISGFLKPHREKLRYFALMLSCVKLFRGLGLLFRVRANSDTSDSISTKPLLGALLMSTLGMRLAQLNHDQTMLAVHSASLVLNVTYLIIFYHYAPPERKIRIVLKTMIISLLIIICLIYSFLGDRANVKRDLSIIMTSTTSLLILLGLLHRTGCLGCLISILVVSSKMLYALSTMNRFNLYQSLVVFCLDVARIAFLLLNTTYEGDDCCCNNGNWSK</sequence>
<evidence type="ECO:0008006" key="4">
    <source>
        <dbReference type="Google" id="ProtNLM"/>
    </source>
</evidence>
<dbReference type="EMBL" id="LSRL02000334">
    <property type="protein sequence ID" value="TDG41543.1"/>
    <property type="molecule type" value="Genomic_DNA"/>
</dbReference>
<keyword evidence="1" id="KW-0812">Transmembrane</keyword>
<evidence type="ECO:0000256" key="1">
    <source>
        <dbReference type="SAM" id="Phobius"/>
    </source>
</evidence>
<feature type="transmembrane region" description="Helical" evidence="1">
    <location>
        <begin position="144"/>
        <end position="168"/>
    </location>
</feature>
<organism evidence="2 3">
    <name type="scientific">Drosophila navojoa</name>
    <name type="common">Fruit fly</name>
    <dbReference type="NCBI Taxonomy" id="7232"/>
    <lineage>
        <taxon>Eukaryota</taxon>
        <taxon>Metazoa</taxon>
        <taxon>Ecdysozoa</taxon>
        <taxon>Arthropoda</taxon>
        <taxon>Hexapoda</taxon>
        <taxon>Insecta</taxon>
        <taxon>Pterygota</taxon>
        <taxon>Neoptera</taxon>
        <taxon>Endopterygota</taxon>
        <taxon>Diptera</taxon>
        <taxon>Brachycera</taxon>
        <taxon>Muscomorpha</taxon>
        <taxon>Ephydroidea</taxon>
        <taxon>Drosophilidae</taxon>
        <taxon>Drosophila</taxon>
    </lineage>
</organism>
<evidence type="ECO:0000313" key="2">
    <source>
        <dbReference type="EMBL" id="TDG41543.1"/>
    </source>
</evidence>
<keyword evidence="3" id="KW-1185">Reference proteome</keyword>
<feature type="transmembrane region" description="Helical" evidence="1">
    <location>
        <begin position="15"/>
        <end position="35"/>
    </location>
</feature>
<gene>
    <name evidence="2" type="ORF">AWZ03_012029</name>
</gene>
<accession>A0A484AYP1</accession>
<evidence type="ECO:0000313" key="3">
    <source>
        <dbReference type="Proteomes" id="UP000295192"/>
    </source>
</evidence>
<protein>
    <recommendedName>
        <fullName evidence="4">Sugar transporter SWEET</fullName>
    </recommendedName>
</protein>
<keyword evidence="1" id="KW-0472">Membrane</keyword>
<dbReference type="OrthoDB" id="409725at2759"/>
<keyword evidence="1" id="KW-1133">Transmembrane helix</keyword>
<proteinExistence type="predicted"/>
<dbReference type="OMA" id="GCLISIM"/>
<name>A0A484AYP1_DRONA</name>
<dbReference type="AlphaFoldDB" id="A0A484AYP1"/>
<feature type="transmembrane region" description="Helical" evidence="1">
    <location>
        <begin position="72"/>
        <end position="92"/>
    </location>
</feature>